<evidence type="ECO:0000256" key="2">
    <source>
        <dbReference type="SAM" id="Phobius"/>
    </source>
</evidence>
<dbReference type="SUPFAM" id="SSF55874">
    <property type="entry name" value="ATPase domain of HSP90 chaperone/DNA topoisomerase II/histidine kinase"/>
    <property type="match status" value="1"/>
</dbReference>
<gene>
    <name evidence="4" type="ORF">A3C93_05500</name>
</gene>
<dbReference type="InterPro" id="IPR036890">
    <property type="entry name" value="HATPase_C_sf"/>
</dbReference>
<dbReference type="GO" id="GO:0000155">
    <property type="term" value="F:phosphorelay sensor kinase activity"/>
    <property type="evidence" value="ECO:0007669"/>
    <property type="project" value="TreeGrafter"/>
</dbReference>
<proteinExistence type="predicted"/>
<evidence type="ECO:0000259" key="3">
    <source>
        <dbReference type="PROSITE" id="PS50109"/>
    </source>
</evidence>
<sequence length="322" mass="35587">MKKFLASINVFRQCRELDVPLRSCPRFLFILMGIIIIASILITYAVGERYATPEMVISSVTALTIALMVIMHVIVQAFEQVVIARRAELAHAKQVLLLRDQFVYVAIHHLRAGGTAIKWGLRLLEGNTGGSSTTGETGEIVRQMRRKNDDLLKLAEHILLVTRIDSGQLSIGKEEVAVREMIEGALADEKELIAEHGVRAFVELSDTTLKIMGDPIYMRETIGLLVNNAILRGNPASPIVRISAVQKGIEVHITIQDNGTIIPPEELEHMFEHYWRASGPGKSEGSGFPLYIAHELVRLMAGRIWFTSVEGATSATVALSTQ</sequence>
<name>A0A1G2DAA0_9BACT</name>
<dbReference type="PROSITE" id="PS50109">
    <property type="entry name" value="HIS_KIN"/>
    <property type="match status" value="1"/>
</dbReference>
<dbReference type="AlphaFoldDB" id="A0A1G2DAA0"/>
<dbReference type="EMBL" id="MHLO01000051">
    <property type="protein sequence ID" value="OGZ10536.1"/>
    <property type="molecule type" value="Genomic_DNA"/>
</dbReference>
<dbReference type="Pfam" id="PF02518">
    <property type="entry name" value="HATPase_c"/>
    <property type="match status" value="1"/>
</dbReference>
<feature type="transmembrane region" description="Helical" evidence="2">
    <location>
        <begin position="55"/>
        <end position="75"/>
    </location>
</feature>
<dbReference type="PANTHER" id="PTHR43547">
    <property type="entry name" value="TWO-COMPONENT HISTIDINE KINASE"/>
    <property type="match status" value="1"/>
</dbReference>
<keyword evidence="2" id="KW-0472">Membrane</keyword>
<dbReference type="Proteomes" id="UP000178636">
    <property type="component" value="Unassembled WGS sequence"/>
</dbReference>
<reference evidence="4 5" key="1">
    <citation type="journal article" date="2016" name="Nat. Commun.">
        <title>Thousands of microbial genomes shed light on interconnected biogeochemical processes in an aquifer system.</title>
        <authorList>
            <person name="Anantharaman K."/>
            <person name="Brown C.T."/>
            <person name="Hug L.A."/>
            <person name="Sharon I."/>
            <person name="Castelle C.J."/>
            <person name="Probst A.J."/>
            <person name="Thomas B.C."/>
            <person name="Singh A."/>
            <person name="Wilkins M.J."/>
            <person name="Karaoz U."/>
            <person name="Brodie E.L."/>
            <person name="Williams K.H."/>
            <person name="Hubbard S.S."/>
            <person name="Banfield J.F."/>
        </authorList>
    </citation>
    <scope>NUCLEOTIDE SEQUENCE [LARGE SCALE GENOMIC DNA]</scope>
</reference>
<dbReference type="Gene3D" id="3.30.565.10">
    <property type="entry name" value="Histidine kinase-like ATPase, C-terminal domain"/>
    <property type="match status" value="1"/>
</dbReference>
<dbReference type="SMART" id="SM00387">
    <property type="entry name" value="HATPase_c"/>
    <property type="match status" value="1"/>
</dbReference>
<dbReference type="PANTHER" id="PTHR43547:SF2">
    <property type="entry name" value="HYBRID SIGNAL TRANSDUCTION HISTIDINE KINASE C"/>
    <property type="match status" value="1"/>
</dbReference>
<dbReference type="InterPro" id="IPR003594">
    <property type="entry name" value="HATPase_dom"/>
</dbReference>
<feature type="transmembrane region" description="Helical" evidence="2">
    <location>
        <begin position="27"/>
        <end position="46"/>
    </location>
</feature>
<evidence type="ECO:0000313" key="5">
    <source>
        <dbReference type="Proteomes" id="UP000178636"/>
    </source>
</evidence>
<dbReference type="InterPro" id="IPR005467">
    <property type="entry name" value="His_kinase_dom"/>
</dbReference>
<keyword evidence="2" id="KW-0812">Transmembrane</keyword>
<dbReference type="STRING" id="1798664.A3C93_05500"/>
<evidence type="ECO:0000256" key="1">
    <source>
        <dbReference type="ARBA" id="ARBA00022553"/>
    </source>
</evidence>
<accession>A0A1G2DAA0</accession>
<organism evidence="4 5">
    <name type="scientific">Candidatus Lloydbacteria bacterium RIFCSPHIGHO2_02_FULL_54_17</name>
    <dbReference type="NCBI Taxonomy" id="1798664"/>
    <lineage>
        <taxon>Bacteria</taxon>
        <taxon>Candidatus Lloydiibacteriota</taxon>
    </lineage>
</organism>
<comment type="caution">
    <text evidence="4">The sequence shown here is derived from an EMBL/GenBank/DDBJ whole genome shotgun (WGS) entry which is preliminary data.</text>
</comment>
<keyword evidence="1" id="KW-0597">Phosphoprotein</keyword>
<protein>
    <recommendedName>
        <fullName evidence="3">Histidine kinase domain-containing protein</fullName>
    </recommendedName>
</protein>
<feature type="domain" description="Histidine kinase" evidence="3">
    <location>
        <begin position="105"/>
        <end position="322"/>
    </location>
</feature>
<dbReference type="Gene3D" id="1.10.287.130">
    <property type="match status" value="1"/>
</dbReference>
<keyword evidence="2" id="KW-1133">Transmembrane helix</keyword>
<evidence type="ECO:0000313" key="4">
    <source>
        <dbReference type="EMBL" id="OGZ10536.1"/>
    </source>
</evidence>